<dbReference type="Proteomes" id="UP000218323">
    <property type="component" value="Unassembled WGS sequence"/>
</dbReference>
<keyword evidence="3" id="KW-1185">Reference proteome</keyword>
<organism evidence="2 3">
    <name type="scientific">Sphingomonas adhaesiva</name>
    <dbReference type="NCBI Taxonomy" id="28212"/>
    <lineage>
        <taxon>Bacteria</taxon>
        <taxon>Pseudomonadati</taxon>
        <taxon>Pseudomonadota</taxon>
        <taxon>Alphaproteobacteria</taxon>
        <taxon>Sphingomonadales</taxon>
        <taxon>Sphingomonadaceae</taxon>
        <taxon>Sphingomonas</taxon>
    </lineage>
</organism>
<dbReference type="Pfam" id="PF13503">
    <property type="entry name" value="DUF4123"/>
    <property type="match status" value="1"/>
</dbReference>
<feature type="domain" description="DUF4123" evidence="1">
    <location>
        <begin position="12"/>
        <end position="125"/>
    </location>
</feature>
<reference evidence="2 3" key="1">
    <citation type="submission" date="2017-09" db="EMBL/GenBank/DDBJ databases">
        <title>Sphingomonas adhaesiva DSM 7418, whole genome shotgun sequence.</title>
        <authorList>
            <person name="Feng G."/>
            <person name="Zhu H."/>
        </authorList>
    </citation>
    <scope>NUCLEOTIDE SEQUENCE [LARGE SCALE GENOMIC DNA]</scope>
    <source>
        <strain evidence="2 3">DSM 7418</strain>
    </source>
</reference>
<evidence type="ECO:0000313" key="3">
    <source>
        <dbReference type="Proteomes" id="UP000218323"/>
    </source>
</evidence>
<protein>
    <submittedName>
        <fullName evidence="2">DUF4123 domain-containing protein</fullName>
    </submittedName>
</protein>
<sequence>MAEAAGVRSWGLIDLAAAAPLVPLVAQLARSGVAHCLFEGPLDPALRQVSPHIVDMAAAPELRVHWRDEGRGGAWGVMFDSALPAHLARRHVRRLLQVRLPDGSGPVLLRLWDPRVLHPMLEQADGVWRDALFRDVAAYWIEEGAQMVRWPAAQPAHGRHRTRGILTVTPAQQAALARRQQQALAARLEAETGGQTRADRFAGYIAEAIQAGVTMERDAAALSLLLAAADRRGRPAAVEGLLADRAVPGALKVFQVRHALEEAGR</sequence>
<dbReference type="InterPro" id="IPR025391">
    <property type="entry name" value="DUF4123"/>
</dbReference>
<name>A0A2A4I4D5_9SPHN</name>
<evidence type="ECO:0000259" key="1">
    <source>
        <dbReference type="Pfam" id="PF13503"/>
    </source>
</evidence>
<evidence type="ECO:0000313" key="2">
    <source>
        <dbReference type="EMBL" id="PCG13349.1"/>
    </source>
</evidence>
<gene>
    <name evidence="2" type="ORF">COA07_14310</name>
</gene>
<accession>A0A2A4I4D5</accession>
<dbReference type="EMBL" id="NWVC01000008">
    <property type="protein sequence ID" value="PCG13349.1"/>
    <property type="molecule type" value="Genomic_DNA"/>
</dbReference>
<proteinExistence type="predicted"/>
<comment type="caution">
    <text evidence="2">The sequence shown here is derived from an EMBL/GenBank/DDBJ whole genome shotgun (WGS) entry which is preliminary data.</text>
</comment>
<dbReference type="AlphaFoldDB" id="A0A2A4I4D5"/>